<evidence type="ECO:0000313" key="7">
    <source>
        <dbReference type="Proteomes" id="UP001359485"/>
    </source>
</evidence>
<proteinExistence type="predicted"/>
<keyword evidence="2" id="KW-0547">Nucleotide-binding</keyword>
<dbReference type="SUPFAM" id="SSF111331">
    <property type="entry name" value="NAD kinase/diacylglycerol kinase-like"/>
    <property type="match status" value="1"/>
</dbReference>
<keyword evidence="3" id="KW-0418">Kinase</keyword>
<dbReference type="InterPro" id="IPR001206">
    <property type="entry name" value="Diacylglycerol_kinase_cat_dom"/>
</dbReference>
<dbReference type="InterPro" id="IPR050187">
    <property type="entry name" value="Lipid_Phosphate_FormReg"/>
</dbReference>
<dbReference type="InterPro" id="IPR016064">
    <property type="entry name" value="NAD/diacylglycerol_kinase_sf"/>
</dbReference>
<dbReference type="Proteomes" id="UP001359485">
    <property type="component" value="Unassembled WGS sequence"/>
</dbReference>
<protein>
    <recommendedName>
        <fullName evidence="5">DAGKc domain-containing protein</fullName>
    </recommendedName>
</protein>
<evidence type="ECO:0000256" key="1">
    <source>
        <dbReference type="ARBA" id="ARBA00022679"/>
    </source>
</evidence>
<evidence type="ECO:0000256" key="2">
    <source>
        <dbReference type="ARBA" id="ARBA00022741"/>
    </source>
</evidence>
<sequence length="402" mass="44494">MLTGEMTCENQKYYELGKSNLSDGILFEIINGVFERPDWEKVFSEISFGVIPCGSGNGLAKAIAHSLREPYNKNPYLTSTLNVTSGNFTKMDLVRVETKGEIMFSFLSIGWGFLADIDIESEKLRAIGSQRFSIWSVAKLIGLRTYRGKIMYSRINGVKNIEKDRSHIGNGSYRQEDDLGSDLRNMHTSRSLNNVLSNVTEESLNLETCLDRIGSRSPQDLDKTDSFYSINSRRSTYFSVAGSSYLSTEEQTGDDDNIEPRKSGSSIRMYGPGSMLPSLTQPVPSTWECIEGEFVMVQASYQTHIGSDCFMVPGAKLSDGIIWLMFVRGGVSRSQMLQILLGLSSGEHVTSPQLEVIPVTAFRIEPDTSEGTTGHITVDGECVDYGPIQAEIFSSVASIMSR</sequence>
<organism evidence="6 7">
    <name type="scientific">Polyplax serrata</name>
    <name type="common">Common mouse louse</name>
    <dbReference type="NCBI Taxonomy" id="468196"/>
    <lineage>
        <taxon>Eukaryota</taxon>
        <taxon>Metazoa</taxon>
        <taxon>Ecdysozoa</taxon>
        <taxon>Arthropoda</taxon>
        <taxon>Hexapoda</taxon>
        <taxon>Insecta</taxon>
        <taxon>Pterygota</taxon>
        <taxon>Neoptera</taxon>
        <taxon>Paraneoptera</taxon>
        <taxon>Psocodea</taxon>
        <taxon>Troctomorpha</taxon>
        <taxon>Phthiraptera</taxon>
        <taxon>Anoplura</taxon>
        <taxon>Polyplacidae</taxon>
        <taxon>Polyplax</taxon>
    </lineage>
</organism>
<dbReference type="Gene3D" id="2.60.200.40">
    <property type="match status" value="1"/>
</dbReference>
<dbReference type="Gene3D" id="3.40.50.10330">
    <property type="entry name" value="Probable inorganic polyphosphate/atp-NAD kinase, domain 1"/>
    <property type="match status" value="1"/>
</dbReference>
<dbReference type="PROSITE" id="PS50146">
    <property type="entry name" value="DAGK"/>
    <property type="match status" value="1"/>
</dbReference>
<dbReference type="InterPro" id="IPR045540">
    <property type="entry name" value="YegS/DAGK_C"/>
</dbReference>
<dbReference type="Pfam" id="PF19279">
    <property type="entry name" value="YegS_C"/>
    <property type="match status" value="1"/>
</dbReference>
<keyword evidence="7" id="KW-1185">Reference proteome</keyword>
<dbReference type="InterPro" id="IPR017438">
    <property type="entry name" value="ATP-NAD_kinase_N"/>
</dbReference>
<evidence type="ECO:0000313" key="6">
    <source>
        <dbReference type="EMBL" id="KAK6630927.1"/>
    </source>
</evidence>
<keyword evidence="1" id="KW-0808">Transferase</keyword>
<dbReference type="PANTHER" id="PTHR12358:SF112">
    <property type="entry name" value="LD11247P-RELATED"/>
    <property type="match status" value="1"/>
</dbReference>
<evidence type="ECO:0000259" key="5">
    <source>
        <dbReference type="PROSITE" id="PS50146"/>
    </source>
</evidence>
<reference evidence="6 7" key="1">
    <citation type="submission" date="2023-09" db="EMBL/GenBank/DDBJ databases">
        <title>Genomes of two closely related lineages of the louse Polyplax serrata with different host specificities.</title>
        <authorList>
            <person name="Martinu J."/>
            <person name="Tarabai H."/>
            <person name="Stefka J."/>
            <person name="Hypsa V."/>
        </authorList>
    </citation>
    <scope>NUCLEOTIDE SEQUENCE [LARGE SCALE GENOMIC DNA]</scope>
    <source>
        <strain evidence="6">98ZLc_SE</strain>
    </source>
</reference>
<accession>A0ABR1AXN7</accession>
<comment type="caution">
    <text evidence="6">The sequence shown here is derived from an EMBL/GenBank/DDBJ whole genome shotgun (WGS) entry which is preliminary data.</text>
</comment>
<evidence type="ECO:0000256" key="3">
    <source>
        <dbReference type="ARBA" id="ARBA00022777"/>
    </source>
</evidence>
<feature type="domain" description="DAGKc" evidence="5">
    <location>
        <begin position="23"/>
        <end position="100"/>
    </location>
</feature>
<dbReference type="EMBL" id="JAWJWF010000007">
    <property type="protein sequence ID" value="KAK6630927.1"/>
    <property type="molecule type" value="Genomic_DNA"/>
</dbReference>
<keyword evidence="4" id="KW-0067">ATP-binding</keyword>
<dbReference type="Pfam" id="PF00781">
    <property type="entry name" value="DAGK_cat"/>
    <property type="match status" value="1"/>
</dbReference>
<dbReference type="PANTHER" id="PTHR12358">
    <property type="entry name" value="SPHINGOSINE KINASE"/>
    <property type="match status" value="1"/>
</dbReference>
<name>A0ABR1AXN7_POLSC</name>
<evidence type="ECO:0000256" key="4">
    <source>
        <dbReference type="ARBA" id="ARBA00022840"/>
    </source>
</evidence>
<gene>
    <name evidence="6" type="ORF">RUM44_003099</name>
</gene>